<protein>
    <recommendedName>
        <fullName evidence="9">M-phase inducer phosphatase</fullName>
        <ecNumber evidence="2">3.1.3.48</ecNumber>
    </recommendedName>
</protein>
<dbReference type="InterPro" id="IPR036873">
    <property type="entry name" value="Rhodanese-like_dom_sf"/>
</dbReference>
<dbReference type="InterPro" id="IPR000751">
    <property type="entry name" value="MPI_Phosphatase"/>
</dbReference>
<dbReference type="SUPFAM" id="SSF52821">
    <property type="entry name" value="Rhodanese/Cell cycle control phosphatase"/>
    <property type="match status" value="1"/>
</dbReference>
<feature type="compositionally biased region" description="Polar residues" evidence="10">
    <location>
        <begin position="391"/>
        <end position="406"/>
    </location>
</feature>
<evidence type="ECO:0000256" key="8">
    <source>
        <dbReference type="ARBA" id="ARBA00051722"/>
    </source>
</evidence>
<sequence>MTIESNRPILDHESETQSVTEASTASDVTPIEPKDNSIMNTEHAIDMTKEKENITQTQTVAKRQQNNPFEVNKKVRAILDLGNGKSANHFSQSTRVFRKRVSPPLSPDTLSAKADHQPHSGQQPRETANHTVFGVNTEAMHMPGRSQSDLSATSSFLSRLTAVTADDPHELERGCDSVMLMPPPMTRSRTFTGPISVGSSGSASQPFLGLRSPFLTLDSNNRSTIKSTSTKSPRSVQKRLGRSQSHLKQTVLATPFLVKPRSLSFLSRGTSTVSSAEPTASRTGQDMKEVGTTKVTESLSDHEELEPSNASTLASCTVAMSCLSPPSAKTSSSLSAIIARQRRPSLTGATTSLSCPTLDTASLSSSDSEDDQISQLKVTNSGASISPKFDSLTSTNISPTPTSKRPTTFRRHQTMISSRSEFMRTLEPSNRGRTSSMLSALTKKSIVFAPDNYVPDPSREDCQILPCAKFMSKPDDTTKRITPQTVVDVLDGKYKDKYDLLYIIDCRFPYEFEGGHIKSAVNVNTTDELEKLLLQPAITDKRVLLIFHCEFSCERGPRMARHLRNQDRAANASHYPAVFYPEVYVMQGGYSGFFKENKTYCWPEAYVEMQDEKHSKEFEEHMRTFGREFSRSASKGFLGTESKKLKNGGGPAPSLSPLKTKVAVITAANASTSSSATDSGNVANPRKTSDSTNGTNSTSRGSSASTRTTSGTSDTLNAPTTPSATSATSTTAGTTTKYTADVSTKAPNTKAFANVLTSVKAAALSGLAPTPLSLPSVSRRPILGLPSNKLLTLHRPSTRPRVKTVLSEHIVKNSSNPSDARISTSGDSTVSTTTITVATTTNTKTHGNSNSNSSTLPNPFFSGFRQTKPVFRGVSP</sequence>
<feature type="compositionally biased region" description="Polar residues" evidence="10">
    <location>
        <begin position="218"/>
        <end position="235"/>
    </location>
</feature>
<comment type="catalytic activity">
    <reaction evidence="8">
        <text>O-phospho-L-tyrosyl-[protein] + H2O = L-tyrosyl-[protein] + phosphate</text>
        <dbReference type="Rhea" id="RHEA:10684"/>
        <dbReference type="Rhea" id="RHEA-COMP:10136"/>
        <dbReference type="Rhea" id="RHEA-COMP:20101"/>
        <dbReference type="ChEBI" id="CHEBI:15377"/>
        <dbReference type="ChEBI" id="CHEBI:43474"/>
        <dbReference type="ChEBI" id="CHEBI:46858"/>
        <dbReference type="ChEBI" id="CHEBI:61978"/>
        <dbReference type="EC" id="3.1.3.48"/>
    </reaction>
</comment>
<feature type="region of interest" description="Disordered" evidence="10">
    <location>
        <begin position="97"/>
        <end position="127"/>
    </location>
</feature>
<feature type="compositionally biased region" description="Low complexity" evidence="10">
    <location>
        <begin position="841"/>
        <end position="854"/>
    </location>
</feature>
<dbReference type="PROSITE" id="PS50206">
    <property type="entry name" value="RHODANESE_3"/>
    <property type="match status" value="1"/>
</dbReference>
<feature type="region of interest" description="Disordered" evidence="10">
    <location>
        <begin position="267"/>
        <end position="308"/>
    </location>
</feature>
<feature type="compositionally biased region" description="Polar residues" evidence="10">
    <location>
        <begin position="375"/>
        <end position="384"/>
    </location>
</feature>
<dbReference type="Proteomes" id="UP000703661">
    <property type="component" value="Unassembled WGS sequence"/>
</dbReference>
<dbReference type="GO" id="GO:0051301">
    <property type="term" value="P:cell division"/>
    <property type="evidence" value="ECO:0007669"/>
    <property type="project" value="UniProtKB-KW"/>
</dbReference>
<evidence type="ECO:0000313" key="13">
    <source>
        <dbReference type="Proteomes" id="UP000703661"/>
    </source>
</evidence>
<feature type="domain" description="Rhodanese" evidence="11">
    <location>
        <begin position="497"/>
        <end position="602"/>
    </location>
</feature>
<dbReference type="GO" id="GO:0110032">
    <property type="term" value="P:positive regulation of G2/MI transition of meiotic cell cycle"/>
    <property type="evidence" value="ECO:0007669"/>
    <property type="project" value="TreeGrafter"/>
</dbReference>
<dbReference type="GO" id="GO:0004725">
    <property type="term" value="F:protein tyrosine phosphatase activity"/>
    <property type="evidence" value="ECO:0007669"/>
    <property type="project" value="UniProtKB-EC"/>
</dbReference>
<dbReference type="Gene3D" id="3.40.250.10">
    <property type="entry name" value="Rhodanese-like domain"/>
    <property type="match status" value="1"/>
</dbReference>
<keyword evidence="6" id="KW-0904">Protein phosphatase</keyword>
<feature type="region of interest" description="Disordered" evidence="10">
    <location>
        <begin position="670"/>
        <end position="735"/>
    </location>
</feature>
<feature type="region of interest" description="Disordered" evidence="10">
    <location>
        <begin position="218"/>
        <end position="245"/>
    </location>
</feature>
<dbReference type="Pfam" id="PF00581">
    <property type="entry name" value="Rhodanese"/>
    <property type="match status" value="1"/>
</dbReference>
<feature type="compositionally biased region" description="Polar residues" evidence="10">
    <location>
        <begin position="267"/>
        <end position="284"/>
    </location>
</feature>
<evidence type="ECO:0000259" key="11">
    <source>
        <dbReference type="PROSITE" id="PS50206"/>
    </source>
</evidence>
<dbReference type="FunFam" id="3.40.250.10:FF:000021">
    <property type="entry name" value="M-phase inducer phosphatase cdc-25.2"/>
    <property type="match status" value="1"/>
</dbReference>
<gene>
    <name evidence="12" type="primary">CDC25</name>
    <name evidence="12" type="ORF">BGZ80_011288</name>
</gene>
<accession>A0A9P6SZ49</accession>
<name>A0A9P6SZ49_9FUNG</name>
<keyword evidence="4" id="KW-0498">Mitosis</keyword>
<dbReference type="CDD" id="cd01530">
    <property type="entry name" value="Cdc25"/>
    <property type="match status" value="1"/>
</dbReference>
<evidence type="ECO:0000256" key="4">
    <source>
        <dbReference type="ARBA" id="ARBA00022776"/>
    </source>
</evidence>
<dbReference type="AlphaFoldDB" id="A0A9P6SZ49"/>
<reference evidence="12" key="1">
    <citation type="journal article" date="2020" name="Fungal Divers.">
        <title>Resolving the Mortierellaceae phylogeny through synthesis of multi-gene phylogenetics and phylogenomics.</title>
        <authorList>
            <person name="Vandepol N."/>
            <person name="Liber J."/>
            <person name="Desiro A."/>
            <person name="Na H."/>
            <person name="Kennedy M."/>
            <person name="Barry K."/>
            <person name="Grigoriev I.V."/>
            <person name="Miller A.N."/>
            <person name="O'Donnell K."/>
            <person name="Stajich J.E."/>
            <person name="Bonito G."/>
        </authorList>
    </citation>
    <scope>NUCLEOTIDE SEQUENCE</scope>
    <source>
        <strain evidence="12">NRRL 2769</strain>
    </source>
</reference>
<dbReference type="PRINTS" id="PR00716">
    <property type="entry name" value="MPIPHPHTASE"/>
</dbReference>
<keyword evidence="7" id="KW-0131">Cell cycle</keyword>
<feature type="compositionally biased region" description="Polar residues" evidence="10">
    <location>
        <begin position="16"/>
        <end position="27"/>
    </location>
</feature>
<dbReference type="GO" id="GO:0005737">
    <property type="term" value="C:cytoplasm"/>
    <property type="evidence" value="ECO:0007669"/>
    <property type="project" value="TreeGrafter"/>
</dbReference>
<organism evidence="12 13">
    <name type="scientific">Entomortierella chlamydospora</name>
    <dbReference type="NCBI Taxonomy" id="101097"/>
    <lineage>
        <taxon>Eukaryota</taxon>
        <taxon>Fungi</taxon>
        <taxon>Fungi incertae sedis</taxon>
        <taxon>Mucoromycota</taxon>
        <taxon>Mortierellomycotina</taxon>
        <taxon>Mortierellomycetes</taxon>
        <taxon>Mortierellales</taxon>
        <taxon>Mortierellaceae</taxon>
        <taxon>Entomortierella</taxon>
    </lineage>
</organism>
<dbReference type="PANTHER" id="PTHR10828:SF17">
    <property type="entry name" value="PROTEIN-TYROSINE-PHOSPHATASE"/>
    <property type="match status" value="1"/>
</dbReference>
<dbReference type="OrthoDB" id="26523at2759"/>
<evidence type="ECO:0000256" key="1">
    <source>
        <dbReference type="ARBA" id="ARBA00011065"/>
    </source>
</evidence>
<dbReference type="PANTHER" id="PTHR10828">
    <property type="entry name" value="M-PHASE INDUCER PHOSPHATASE DUAL SPECIFICITY PHOSPHATASE CDC25"/>
    <property type="match status" value="1"/>
</dbReference>
<feature type="compositionally biased region" description="Low complexity" evidence="10">
    <location>
        <begin position="690"/>
        <end position="735"/>
    </location>
</feature>
<comment type="similarity">
    <text evidence="1">Belongs to the MPI phosphatase family.</text>
</comment>
<evidence type="ECO:0000256" key="2">
    <source>
        <dbReference type="ARBA" id="ARBA00013064"/>
    </source>
</evidence>
<evidence type="ECO:0000256" key="9">
    <source>
        <dbReference type="ARBA" id="ARBA00067190"/>
    </source>
</evidence>
<keyword evidence="5" id="KW-0378">Hydrolase</keyword>
<dbReference type="SMART" id="SM00450">
    <property type="entry name" value="RHOD"/>
    <property type="match status" value="1"/>
</dbReference>
<feature type="region of interest" description="Disordered" evidence="10">
    <location>
        <begin position="348"/>
        <end position="410"/>
    </location>
</feature>
<feature type="region of interest" description="Disordered" evidence="10">
    <location>
        <begin position="1"/>
        <end position="37"/>
    </location>
</feature>
<evidence type="ECO:0000256" key="10">
    <source>
        <dbReference type="SAM" id="MobiDB-lite"/>
    </source>
</evidence>
<dbReference type="EC" id="3.1.3.48" evidence="2"/>
<evidence type="ECO:0000256" key="5">
    <source>
        <dbReference type="ARBA" id="ARBA00022801"/>
    </source>
</evidence>
<dbReference type="EMBL" id="JAAAID010000893">
    <property type="protein sequence ID" value="KAG0013089.1"/>
    <property type="molecule type" value="Genomic_DNA"/>
</dbReference>
<proteinExistence type="inferred from homology"/>
<dbReference type="GO" id="GO:0010971">
    <property type="term" value="P:positive regulation of G2/M transition of mitotic cell cycle"/>
    <property type="evidence" value="ECO:0007669"/>
    <property type="project" value="TreeGrafter"/>
</dbReference>
<keyword evidence="3 12" id="KW-0132">Cell division</keyword>
<feature type="compositionally biased region" description="Polar residues" evidence="10">
    <location>
        <begin position="348"/>
        <end position="357"/>
    </location>
</feature>
<evidence type="ECO:0000256" key="3">
    <source>
        <dbReference type="ARBA" id="ARBA00022618"/>
    </source>
</evidence>
<feature type="region of interest" description="Disordered" evidence="10">
    <location>
        <begin position="841"/>
        <end position="876"/>
    </location>
</feature>
<comment type="caution">
    <text evidence="12">The sequence shown here is derived from an EMBL/GenBank/DDBJ whole genome shotgun (WGS) entry which is preliminary data.</text>
</comment>
<evidence type="ECO:0000256" key="7">
    <source>
        <dbReference type="ARBA" id="ARBA00023306"/>
    </source>
</evidence>
<evidence type="ECO:0000313" key="12">
    <source>
        <dbReference type="EMBL" id="KAG0013089.1"/>
    </source>
</evidence>
<dbReference type="GO" id="GO:0000086">
    <property type="term" value="P:G2/M transition of mitotic cell cycle"/>
    <property type="evidence" value="ECO:0007669"/>
    <property type="project" value="TreeGrafter"/>
</dbReference>
<evidence type="ECO:0000256" key="6">
    <source>
        <dbReference type="ARBA" id="ARBA00022912"/>
    </source>
</evidence>
<keyword evidence="13" id="KW-1185">Reference proteome</keyword>
<dbReference type="InterPro" id="IPR001763">
    <property type="entry name" value="Rhodanese-like_dom"/>
</dbReference>
<dbReference type="GO" id="GO:0005634">
    <property type="term" value="C:nucleus"/>
    <property type="evidence" value="ECO:0007669"/>
    <property type="project" value="TreeGrafter"/>
</dbReference>